<feature type="signal peptide" evidence="1">
    <location>
        <begin position="1"/>
        <end position="22"/>
    </location>
</feature>
<accession>A0A1N7L2L1</accession>
<dbReference type="Proteomes" id="UP000185999">
    <property type="component" value="Unassembled WGS sequence"/>
</dbReference>
<proteinExistence type="predicted"/>
<reference evidence="4" key="1">
    <citation type="submission" date="2017-01" db="EMBL/GenBank/DDBJ databases">
        <authorList>
            <person name="Varghese N."/>
            <person name="Submissions S."/>
        </authorList>
    </citation>
    <scope>NUCLEOTIDE SEQUENCE [LARGE SCALE GENOMIC DNA]</scope>
    <source>
        <strain evidence="4">DSM 22306</strain>
    </source>
</reference>
<dbReference type="RefSeq" id="WP_054340527.1">
    <property type="nucleotide sequence ID" value="NZ_FTOE01000003.1"/>
</dbReference>
<evidence type="ECO:0000259" key="2">
    <source>
        <dbReference type="Pfam" id="PF11008"/>
    </source>
</evidence>
<dbReference type="PROSITE" id="PS51257">
    <property type="entry name" value="PROKAR_LIPOPROTEIN"/>
    <property type="match status" value="1"/>
</dbReference>
<dbReference type="EMBL" id="FTOE01000003">
    <property type="protein sequence ID" value="SIS68054.1"/>
    <property type="molecule type" value="Genomic_DNA"/>
</dbReference>
<evidence type="ECO:0000313" key="4">
    <source>
        <dbReference type="Proteomes" id="UP000185999"/>
    </source>
</evidence>
<name>A0A1N7L2L1_9GAMM</name>
<gene>
    <name evidence="3" type="ORF">SAMN05421760_103176</name>
</gene>
<evidence type="ECO:0000313" key="3">
    <source>
        <dbReference type="EMBL" id="SIS68054.1"/>
    </source>
</evidence>
<dbReference type="AlphaFoldDB" id="A0A1N7L2L1"/>
<keyword evidence="4" id="KW-1185">Reference proteome</keyword>
<dbReference type="Pfam" id="PF11008">
    <property type="entry name" value="DUF2846"/>
    <property type="match status" value="1"/>
</dbReference>
<dbReference type="InterPro" id="IPR022548">
    <property type="entry name" value="DUF2846"/>
</dbReference>
<organism evidence="3 4">
    <name type="scientific">Neptunomonas antarctica</name>
    <dbReference type="NCBI Taxonomy" id="619304"/>
    <lineage>
        <taxon>Bacteria</taxon>
        <taxon>Pseudomonadati</taxon>
        <taxon>Pseudomonadota</taxon>
        <taxon>Gammaproteobacteria</taxon>
        <taxon>Oceanospirillales</taxon>
        <taxon>Oceanospirillaceae</taxon>
        <taxon>Neptunomonas</taxon>
    </lineage>
</organism>
<feature type="domain" description="DUF2846" evidence="2">
    <location>
        <begin position="38"/>
        <end position="115"/>
    </location>
</feature>
<sequence length="146" mass="16152">MKAWYLATLIGFFGLLSGCASAPGAQYNKELHVKQNNKSASQVVVYRYKQFAGSADITEIIDNGEAKGSIANGGFIVYETEPGIHKMHTNTLGIDQPVTIDMSANQTYYFRADFRPSWIGFWRLSAIHSQQAASELPQTRAMSNPE</sequence>
<feature type="chain" id="PRO_5009943234" description="DUF2846 domain-containing protein" evidence="1">
    <location>
        <begin position="23"/>
        <end position="146"/>
    </location>
</feature>
<protein>
    <recommendedName>
        <fullName evidence="2">DUF2846 domain-containing protein</fullName>
    </recommendedName>
</protein>
<evidence type="ECO:0000256" key="1">
    <source>
        <dbReference type="SAM" id="SignalP"/>
    </source>
</evidence>
<keyword evidence="1" id="KW-0732">Signal</keyword>